<sequence length="85" mass="8894">MISGKISGSFCRVSKVTGFLCVSDGFFTTMIDIASVPISENAESACSLIIVVPASNAITDPTPVMIPVRARSDLSGDADRFLKAP</sequence>
<dbReference type="EMBL" id="BLVP01000010">
    <property type="protein sequence ID" value="GFM37874.1"/>
    <property type="molecule type" value="Genomic_DNA"/>
</dbReference>
<keyword evidence="2" id="KW-1185">Reference proteome</keyword>
<evidence type="ECO:0000313" key="1">
    <source>
        <dbReference type="EMBL" id="GFM37874.1"/>
    </source>
</evidence>
<accession>A0A7J0BXZ7</accession>
<gene>
    <name evidence="1" type="ORF">DSM19430T_25580</name>
</gene>
<reference evidence="1 2" key="1">
    <citation type="submission" date="2020-05" db="EMBL/GenBank/DDBJ databases">
        <title>Draft genome sequence of Desulfovibrio psychrotolerans JS1T.</title>
        <authorList>
            <person name="Ueno A."/>
            <person name="Tamazawa S."/>
            <person name="Tamamura S."/>
            <person name="Murakami T."/>
            <person name="Kiyama T."/>
            <person name="Inomata H."/>
            <person name="Amano Y."/>
            <person name="Miyakawa K."/>
            <person name="Tamaki H."/>
            <person name="Naganuma T."/>
            <person name="Kaneko K."/>
        </authorList>
    </citation>
    <scope>NUCLEOTIDE SEQUENCE [LARGE SCALE GENOMIC DNA]</scope>
    <source>
        <strain evidence="1 2">JS1</strain>
    </source>
</reference>
<dbReference type="Proteomes" id="UP000503820">
    <property type="component" value="Unassembled WGS sequence"/>
</dbReference>
<proteinExistence type="predicted"/>
<dbReference type="AlphaFoldDB" id="A0A7J0BXZ7"/>
<organism evidence="1 2">
    <name type="scientific">Desulfovibrio psychrotolerans</name>
    <dbReference type="NCBI Taxonomy" id="415242"/>
    <lineage>
        <taxon>Bacteria</taxon>
        <taxon>Pseudomonadati</taxon>
        <taxon>Thermodesulfobacteriota</taxon>
        <taxon>Desulfovibrionia</taxon>
        <taxon>Desulfovibrionales</taxon>
        <taxon>Desulfovibrionaceae</taxon>
        <taxon>Desulfovibrio</taxon>
    </lineage>
</organism>
<name>A0A7J0BXZ7_9BACT</name>
<evidence type="ECO:0000313" key="2">
    <source>
        <dbReference type="Proteomes" id="UP000503820"/>
    </source>
</evidence>
<protein>
    <submittedName>
        <fullName evidence="1">Uncharacterized protein</fullName>
    </submittedName>
</protein>
<comment type="caution">
    <text evidence="1">The sequence shown here is derived from an EMBL/GenBank/DDBJ whole genome shotgun (WGS) entry which is preliminary data.</text>
</comment>